<dbReference type="Ensembl" id="ENSSAUT00010034143.1">
    <property type="protein sequence ID" value="ENSSAUP00010032420.1"/>
    <property type="gene ID" value="ENSSAUG00010013754.1"/>
</dbReference>
<evidence type="ECO:0000313" key="6">
    <source>
        <dbReference type="Proteomes" id="UP000472265"/>
    </source>
</evidence>
<dbReference type="InterPro" id="IPR002716">
    <property type="entry name" value="PIN_dom"/>
</dbReference>
<feature type="region of interest" description="Disordered" evidence="3">
    <location>
        <begin position="67"/>
        <end position="91"/>
    </location>
</feature>
<feature type="region of interest" description="Disordered" evidence="3">
    <location>
        <begin position="808"/>
        <end position="831"/>
    </location>
</feature>
<dbReference type="GeneID" id="115591024"/>
<feature type="region of interest" description="Disordered" evidence="3">
    <location>
        <begin position="359"/>
        <end position="396"/>
    </location>
</feature>
<feature type="compositionally biased region" description="Basic residues" evidence="3">
    <location>
        <begin position="1"/>
        <end position="13"/>
    </location>
</feature>
<proteinExistence type="inferred from homology"/>
<keyword evidence="6" id="KW-1185">Reference proteome</keyword>
<dbReference type="CTD" id="54823"/>
<comment type="similarity">
    <text evidence="1">Belongs to the SWT1 family.</text>
</comment>
<evidence type="ECO:0000259" key="4">
    <source>
        <dbReference type="SMART" id="SM00670"/>
    </source>
</evidence>
<dbReference type="FunFam" id="3.40.50.1010:FF:000012">
    <property type="entry name" value="SWT1, RNA endoribonuclease homolog"/>
    <property type="match status" value="1"/>
</dbReference>
<evidence type="ECO:0000256" key="2">
    <source>
        <dbReference type="ARBA" id="ARBA00074620"/>
    </source>
</evidence>
<organism evidence="5 6">
    <name type="scientific">Sparus aurata</name>
    <name type="common">Gilthead sea bream</name>
    <dbReference type="NCBI Taxonomy" id="8175"/>
    <lineage>
        <taxon>Eukaryota</taxon>
        <taxon>Metazoa</taxon>
        <taxon>Chordata</taxon>
        <taxon>Craniata</taxon>
        <taxon>Vertebrata</taxon>
        <taxon>Euteleostomi</taxon>
        <taxon>Actinopterygii</taxon>
        <taxon>Neopterygii</taxon>
        <taxon>Teleostei</taxon>
        <taxon>Neoteleostei</taxon>
        <taxon>Acanthomorphata</taxon>
        <taxon>Eupercaria</taxon>
        <taxon>Spariformes</taxon>
        <taxon>Sparidae</taxon>
        <taxon>Sparus</taxon>
    </lineage>
</organism>
<feature type="domain" description="PIN" evidence="4">
    <location>
        <begin position="463"/>
        <end position="591"/>
    </location>
</feature>
<feature type="compositionally biased region" description="Basic and acidic residues" evidence="3">
    <location>
        <begin position="39"/>
        <end position="53"/>
    </location>
</feature>
<dbReference type="GO" id="GO:0005634">
    <property type="term" value="C:nucleus"/>
    <property type="evidence" value="ECO:0007669"/>
    <property type="project" value="TreeGrafter"/>
</dbReference>
<reference evidence="5" key="1">
    <citation type="submission" date="2021-04" db="EMBL/GenBank/DDBJ databases">
        <authorList>
            <consortium name="Wellcome Sanger Institute Data Sharing"/>
        </authorList>
    </citation>
    <scope>NUCLEOTIDE SEQUENCE [LARGE SCALE GENOMIC DNA]</scope>
</reference>
<evidence type="ECO:0000256" key="3">
    <source>
        <dbReference type="SAM" id="MobiDB-lite"/>
    </source>
</evidence>
<dbReference type="CDD" id="cd18727">
    <property type="entry name" value="PIN_Swt1-like"/>
    <property type="match status" value="1"/>
</dbReference>
<dbReference type="Pfam" id="PF13638">
    <property type="entry name" value="PIN_4"/>
    <property type="match status" value="1"/>
</dbReference>
<dbReference type="RefSeq" id="XP_030288459.1">
    <property type="nucleotide sequence ID" value="XM_030432599.1"/>
</dbReference>
<accession>A0A671W0S7</accession>
<reference evidence="5" key="2">
    <citation type="submission" date="2025-08" db="UniProtKB">
        <authorList>
            <consortium name="Ensembl"/>
        </authorList>
    </citation>
    <scope>IDENTIFICATION</scope>
</reference>
<feature type="compositionally biased region" description="Basic and acidic residues" evidence="3">
    <location>
        <begin position="23"/>
        <end position="32"/>
    </location>
</feature>
<dbReference type="InterPro" id="IPR052626">
    <property type="entry name" value="SWT1_Regulator"/>
</dbReference>
<feature type="region of interest" description="Disordered" evidence="3">
    <location>
        <begin position="111"/>
        <end position="217"/>
    </location>
</feature>
<dbReference type="Gene3D" id="3.40.50.1010">
    <property type="entry name" value="5'-nuclease"/>
    <property type="match status" value="1"/>
</dbReference>
<dbReference type="OMA" id="EPYLWGQ"/>
<dbReference type="SMART" id="SM00670">
    <property type="entry name" value="PINc"/>
    <property type="match status" value="1"/>
</dbReference>
<dbReference type="PANTHER" id="PTHR16161:SF0">
    <property type="entry name" value="TRANSCRIPTIONAL PROTEIN SWT1"/>
    <property type="match status" value="1"/>
</dbReference>
<dbReference type="InterPro" id="IPR029060">
    <property type="entry name" value="PIN-like_dom_sf"/>
</dbReference>
<feature type="region of interest" description="Disordered" evidence="3">
    <location>
        <begin position="1"/>
        <end position="53"/>
    </location>
</feature>
<reference evidence="5" key="3">
    <citation type="submission" date="2025-09" db="UniProtKB">
        <authorList>
            <consortium name="Ensembl"/>
        </authorList>
    </citation>
    <scope>IDENTIFICATION</scope>
</reference>
<dbReference type="Proteomes" id="UP000472265">
    <property type="component" value="Chromosome 11"/>
</dbReference>
<feature type="compositionally biased region" description="Basic and acidic residues" evidence="3">
    <location>
        <begin position="149"/>
        <end position="164"/>
    </location>
</feature>
<dbReference type="GeneTree" id="ENSGT00390000001254"/>
<evidence type="ECO:0000256" key="1">
    <source>
        <dbReference type="ARBA" id="ARBA00060839"/>
    </source>
</evidence>
<dbReference type="SUPFAM" id="SSF88723">
    <property type="entry name" value="PIN domain-like"/>
    <property type="match status" value="1"/>
</dbReference>
<dbReference type="InParanoid" id="A0A671W0S7"/>
<dbReference type="PANTHER" id="PTHR16161">
    <property type="entry name" value="TRANSCRIPTIONAL PROTEIN SWT1"/>
    <property type="match status" value="1"/>
</dbReference>
<feature type="compositionally biased region" description="Basic and acidic residues" evidence="3">
    <location>
        <begin position="198"/>
        <end position="207"/>
    </location>
</feature>
<dbReference type="OrthoDB" id="548295at2759"/>
<evidence type="ECO:0000313" key="5">
    <source>
        <dbReference type="Ensembl" id="ENSSAUP00010032420.1"/>
    </source>
</evidence>
<name>A0A671W0S7_SPAAU</name>
<protein>
    <recommendedName>
        <fullName evidence="2">Transcriptional protein SWT1</fullName>
    </recommendedName>
</protein>
<dbReference type="RefSeq" id="XP_030288458.1">
    <property type="nucleotide sequence ID" value="XM_030432598.1"/>
</dbReference>
<sequence length="979" mass="108851">MGKKSKKRKRKKLSSSSSEEDEKESKEGDVTRKYKSTKRKPDGNRHESCAYKRENCASPTIKDVFQSTRHIKKPVYRLPNSQAEDQKPVNKVAECTKTKSVSVAFHGENCSSEAKHDISGKYCSASKSRTVERGSSKHLNTHSAYKVPRRPEETSKGSLDEKSSQRSQSKLKKQLMSPLPVSAEQKEQAQNILKRKSRAEETPRSGKDSNAIKTKEPSKFSFISRDYARQKRIELVKERRQRHPEINLKATSSLCTQPKTPSAFPTKQSFTSAKHTTSVSSSNVEKSVISIPGNVTSVSQNATKSSSALQQMRPPVRFNFKIPKILHPRPIDSTSENIKAISTNVNFKQQTDLSNSGALMSKSKQETVQQAHSHLDVTPSFSSEGRDKKSSLSGEQLPATFDAVTEPWHDEMQVVEELHLARSEKRLEVNVMESYGELTCMDIDPPEGVDADTHCKQPPQQDLILVLDTNILLSHLDYVKKIISHGLGVMGFPVVLIPWVVLQEMDSLKRGKGLSGSVAHLAIPAISYIYNSLKSREPHLWGQSMQQAAASSNGLSAENNDDRVLQCCLQYQSLYPECALILCTNDKNLCSKALLSGVKALSKNDLEVEVGRSAHGFRPLQTIKPLIGPQVSSPMLSTNYTSVQPHSQERTGLSVGLTEKVITDDKRLNKLEDEQKTKCDVSRCVSELEDCLRDVLSDVLEVEMKAAYEDLWLEIVYLKPPWTLQDVLRCMKKHWIAVFGHIAPRRKEQTVTNLIDFFISGNTEDCSATLAALQEAKELVKAFGKSSSCVSSAFSVMDNIFNKLQPQAEPPASDVVMNDDDDPDNKQPTSTQVSHQEVWALFENIWTNVCQISFEVFKALGFDPHTMQSAQPVGGPPPPQDALDCLHKLSSMVSQLLQAFSSVLSSAPGLEDIQTLFSIIHSNKIADVDSRFTAKDLLDCFSQQDYREKLTVGGNQLMELKGALDRCVGTTGQHTTFPT</sequence>
<dbReference type="AlphaFoldDB" id="A0A671W0S7"/>
<gene>
    <name evidence="5" type="primary">swt1</name>
</gene>